<reference evidence="5 6" key="1">
    <citation type="submission" date="2024-02" db="EMBL/GenBank/DDBJ databases">
        <title>Chromosome-scale genome assembly of the rough periwinkle Littorina saxatilis.</title>
        <authorList>
            <person name="De Jode A."/>
            <person name="Faria R."/>
            <person name="Formenti G."/>
            <person name="Sims Y."/>
            <person name="Smith T.P."/>
            <person name="Tracey A."/>
            <person name="Wood J.M.D."/>
            <person name="Zagrodzka Z.B."/>
            <person name="Johannesson K."/>
            <person name="Butlin R.K."/>
            <person name="Leder E.H."/>
        </authorList>
    </citation>
    <scope>NUCLEOTIDE SEQUENCE [LARGE SCALE GENOMIC DNA]</scope>
    <source>
        <strain evidence="5">Snail1</strain>
        <tissue evidence="5">Muscle</tissue>
    </source>
</reference>
<dbReference type="InterPro" id="IPR051876">
    <property type="entry name" value="ODA-DC/CCD"/>
</dbReference>
<evidence type="ECO:0000256" key="3">
    <source>
        <dbReference type="SAM" id="MobiDB-lite"/>
    </source>
</evidence>
<dbReference type="AlphaFoldDB" id="A0AAN9AQ91"/>
<comment type="caution">
    <text evidence="5">The sequence shown here is derived from an EMBL/GenBank/DDBJ whole genome shotgun (WGS) entry which is preliminary data.</text>
</comment>
<organism evidence="5 6">
    <name type="scientific">Littorina saxatilis</name>
    <dbReference type="NCBI Taxonomy" id="31220"/>
    <lineage>
        <taxon>Eukaryota</taxon>
        <taxon>Metazoa</taxon>
        <taxon>Spiralia</taxon>
        <taxon>Lophotrochozoa</taxon>
        <taxon>Mollusca</taxon>
        <taxon>Gastropoda</taxon>
        <taxon>Caenogastropoda</taxon>
        <taxon>Littorinimorpha</taxon>
        <taxon>Littorinoidea</taxon>
        <taxon>Littorinidae</taxon>
        <taxon>Littorina</taxon>
    </lineage>
</organism>
<feature type="coiled-coil region" evidence="2">
    <location>
        <begin position="177"/>
        <end position="218"/>
    </location>
</feature>
<keyword evidence="1 2" id="KW-0175">Coiled coil</keyword>
<evidence type="ECO:0000313" key="6">
    <source>
        <dbReference type="Proteomes" id="UP001374579"/>
    </source>
</evidence>
<name>A0AAN9AQ91_9CAEN</name>
<feature type="region of interest" description="Disordered" evidence="3">
    <location>
        <begin position="536"/>
        <end position="577"/>
    </location>
</feature>
<feature type="coiled-coil region" evidence="2">
    <location>
        <begin position="337"/>
        <end position="371"/>
    </location>
</feature>
<sequence>MARWKVAGHLAVAMREAEKQAELKRVIEEQRLESVKNGKILRKLQRGRASMGHRAARVLDRDERLFNTLNAENINNTCDAHVASSTYFQRQDAINHATIIDSIERLDACLDESRKVQGAVEMVNLKIRETEVEMIEQRLKLKALTRAMDNVHVIGTDKVQKRVEVVEQKYGMQLAENRQLMDMIEHLESERNKSRKLFEELEAQLEQLSKQLSGHIEVAKTTYEQRDINKRNMTKMLDHLDKSTAFFQSDMQLLQFKIDVLKRMERFMTTKNKFRPDEGRERRIKSRSQLSVTEKDSIMYGNLMGKIRMDLAEEDLHIIIKTFIELEEENYMLFKNISETRDQCHTMQVEIDDARQQIKNMRKDNRRKEQENMARKVELVEKIQMCKKEADKREQFIKNADHVIKTYIRGILAILDKLGYTQQDIERLAGVFKCVEERNVRVFLAEIERFVNQLHDLKTAGEYIAWDTKRRMSMTTYTIEPMAPRLTLVQRVLVVPPIHEEGDDVEDPTLPPEASVRPLSCDEMMYHIEEDLESQVGDTEGSDNLPSPNMKDAVSEATGDSPRSPTMGKANFSVDVM</sequence>
<gene>
    <name evidence="5" type="ORF">V1264_010730</name>
</gene>
<evidence type="ECO:0000313" key="5">
    <source>
        <dbReference type="EMBL" id="KAK7091011.1"/>
    </source>
</evidence>
<feature type="domain" description="ODAD1 central coiled coil region" evidence="4">
    <location>
        <begin position="159"/>
        <end position="430"/>
    </location>
</feature>
<proteinExistence type="predicted"/>
<dbReference type="EMBL" id="JBAMIC010000024">
    <property type="protein sequence ID" value="KAK7091011.1"/>
    <property type="molecule type" value="Genomic_DNA"/>
</dbReference>
<dbReference type="PANTHER" id="PTHR21694">
    <property type="entry name" value="COILED-COIL DOMAIN-CONTAINING PROTEIN 63"/>
    <property type="match status" value="1"/>
</dbReference>
<dbReference type="PANTHER" id="PTHR21694:SF18">
    <property type="entry name" value="COILED-COIL DOMAIN-CONTAINING PROTEIN 63"/>
    <property type="match status" value="1"/>
</dbReference>
<dbReference type="Pfam" id="PF21773">
    <property type="entry name" value="ODAD1_CC"/>
    <property type="match status" value="1"/>
</dbReference>
<accession>A0AAN9AQ91</accession>
<dbReference type="Proteomes" id="UP001374579">
    <property type="component" value="Unassembled WGS sequence"/>
</dbReference>
<keyword evidence="6" id="KW-1185">Reference proteome</keyword>
<evidence type="ECO:0000256" key="2">
    <source>
        <dbReference type="SAM" id="Coils"/>
    </source>
</evidence>
<protein>
    <recommendedName>
        <fullName evidence="4">ODAD1 central coiled coil region domain-containing protein</fullName>
    </recommendedName>
</protein>
<dbReference type="InterPro" id="IPR049258">
    <property type="entry name" value="ODAD1_CC"/>
</dbReference>
<evidence type="ECO:0000256" key="1">
    <source>
        <dbReference type="ARBA" id="ARBA00023054"/>
    </source>
</evidence>
<evidence type="ECO:0000259" key="4">
    <source>
        <dbReference type="Pfam" id="PF21773"/>
    </source>
</evidence>